<accession>W5SAE8</accession>
<keyword evidence="1" id="KW-0812">Transmembrane</keyword>
<keyword evidence="1" id="KW-1133">Transmembrane helix</keyword>
<dbReference type="PROSITE" id="PS51257">
    <property type="entry name" value="PROKAR_LIPOPROTEIN"/>
    <property type="match status" value="1"/>
</dbReference>
<evidence type="ECO:0000313" key="2">
    <source>
        <dbReference type="EMBL" id="AHH03910.1"/>
    </source>
</evidence>
<proteinExistence type="predicted"/>
<gene>
    <name evidence="2" type="ORF">BHY_0959</name>
</gene>
<geneLocation type="plasmid" evidence="2">
    <name>unnamed</name>
</geneLocation>
<keyword evidence="2" id="KW-0614">Plasmid</keyword>
<dbReference type="EMBL" id="CP004150">
    <property type="protein sequence ID" value="AHH03910.1"/>
    <property type="molecule type" value="Genomic_DNA"/>
</dbReference>
<reference evidence="2" key="1">
    <citation type="submission" date="2013-02" db="EMBL/GenBank/DDBJ databases">
        <title>Comparative genomics of Borrelia species.</title>
        <authorList>
            <person name="Schwan T.G."/>
            <person name="Raffel S.J."/>
            <person name="Porcella S.F."/>
        </authorList>
    </citation>
    <scope>NUCLEOTIDE SEQUENCE</scope>
    <source>
        <strain evidence="2">YOR</strain>
        <plasmid evidence="2">unnamed</plasmid>
    </source>
</reference>
<keyword evidence="1" id="KW-0472">Membrane</keyword>
<keyword evidence="2" id="KW-0449">Lipoprotein</keyword>
<dbReference type="HOGENOM" id="CLU_3305709_0_0_12"/>
<dbReference type="AlphaFoldDB" id="W5SAE8"/>
<name>W5SAE8_9SPIR</name>
<feature type="transmembrane region" description="Helical" evidence="1">
    <location>
        <begin position="6"/>
        <end position="23"/>
    </location>
</feature>
<organism evidence="2">
    <name type="scientific">Borrelia nietonii YOR</name>
    <dbReference type="NCBI Taxonomy" id="1293576"/>
    <lineage>
        <taxon>Bacteria</taxon>
        <taxon>Pseudomonadati</taxon>
        <taxon>Spirochaetota</taxon>
        <taxon>Spirochaetia</taxon>
        <taxon>Spirochaetales</taxon>
        <taxon>Borreliaceae</taxon>
        <taxon>Borrelia</taxon>
        <taxon>Borrelia nietonii</taxon>
    </lineage>
</organism>
<protein>
    <submittedName>
        <fullName evidence="2">Fibronectin-binding lipoprotein</fullName>
    </submittedName>
</protein>
<sequence>MQSKTQYLGLSFLLSFISCVLIFNGKLKDKSVNLLHIED</sequence>
<evidence type="ECO:0000256" key="1">
    <source>
        <dbReference type="SAM" id="Phobius"/>
    </source>
</evidence>